<keyword evidence="8" id="KW-0969">Cilium</keyword>
<keyword evidence="8" id="KW-0282">Flagellum</keyword>
<dbReference type="EMBL" id="LGTK01000010">
    <property type="protein sequence ID" value="KPH77020.1"/>
    <property type="molecule type" value="Genomic_DNA"/>
</dbReference>
<evidence type="ECO:0000313" key="8">
    <source>
        <dbReference type="EMBL" id="KPH77020.1"/>
    </source>
</evidence>
<dbReference type="RefSeq" id="WP_060667972.1">
    <property type="nucleotide sequence ID" value="NZ_JARTGE010000157.1"/>
</dbReference>
<evidence type="ECO:0000256" key="4">
    <source>
        <dbReference type="ARBA" id="ARBA00023143"/>
    </source>
</evidence>
<keyword evidence="4 6" id="KW-0975">Bacterial flagellum</keyword>
<dbReference type="NCBIfam" id="TIGR01396">
    <property type="entry name" value="FlgB"/>
    <property type="match status" value="1"/>
</dbReference>
<evidence type="ECO:0000256" key="3">
    <source>
        <dbReference type="ARBA" id="ARBA00014376"/>
    </source>
</evidence>
<reference evidence="8 9" key="1">
    <citation type="submission" date="2015-07" db="EMBL/GenBank/DDBJ databases">
        <title>High-quality draft genome sequence of Oceanobacillus caeni HM6, a bacillus isolated from a human feces.</title>
        <authorList>
            <person name="Kumar J."/>
            <person name="Verma M.K."/>
            <person name="Pandey R."/>
            <person name="Bhambi M."/>
            <person name="Chauhan N."/>
        </authorList>
    </citation>
    <scope>NUCLEOTIDE SEQUENCE [LARGE SCALE GENOMIC DNA]</scope>
    <source>
        <strain evidence="8 9">HM6</strain>
    </source>
</reference>
<gene>
    <name evidence="8" type="ORF">AFL42_04680</name>
</gene>
<evidence type="ECO:0000256" key="6">
    <source>
        <dbReference type="PIRNR" id="PIRNR002889"/>
    </source>
</evidence>
<comment type="similarity">
    <text evidence="2 6">Belongs to the flagella basal body rod proteins family.</text>
</comment>
<proteinExistence type="inferred from homology"/>
<dbReference type="PIRSF" id="PIRSF002889">
    <property type="entry name" value="Rod_FlgB"/>
    <property type="match status" value="1"/>
</dbReference>
<name>A0ABR5MLK5_9BACI</name>
<comment type="subcellular location">
    <subcellularLocation>
        <location evidence="1 6">Bacterial flagellum basal body</location>
    </subcellularLocation>
</comment>
<dbReference type="Proteomes" id="UP000037854">
    <property type="component" value="Unassembled WGS sequence"/>
</dbReference>
<evidence type="ECO:0000259" key="7">
    <source>
        <dbReference type="Pfam" id="PF00460"/>
    </source>
</evidence>
<comment type="subunit">
    <text evidence="6">The basal body constitutes a major portion of the flagellar organelle and consists of a number of rings mounted on a central rod.</text>
</comment>
<organism evidence="8 9">
    <name type="scientific">Oceanobacillus caeni</name>
    <dbReference type="NCBI Taxonomy" id="405946"/>
    <lineage>
        <taxon>Bacteria</taxon>
        <taxon>Bacillati</taxon>
        <taxon>Bacillota</taxon>
        <taxon>Bacilli</taxon>
        <taxon>Bacillales</taxon>
        <taxon>Bacillaceae</taxon>
        <taxon>Oceanobacillus</taxon>
    </lineage>
</organism>
<comment type="function">
    <text evidence="5 6">Structural component of flagellum, the bacterial motility apparatus. Part of the rod structure of flagellar basal body.</text>
</comment>
<feature type="domain" description="Flagellar basal body rod protein N-terminal" evidence="7">
    <location>
        <begin position="9"/>
        <end position="38"/>
    </location>
</feature>
<protein>
    <recommendedName>
        <fullName evidence="3 6">Flagellar basal body rod protein FlgB</fullName>
    </recommendedName>
</protein>
<evidence type="ECO:0000256" key="5">
    <source>
        <dbReference type="ARBA" id="ARBA00024934"/>
    </source>
</evidence>
<keyword evidence="8" id="KW-0966">Cell projection</keyword>
<evidence type="ECO:0000256" key="2">
    <source>
        <dbReference type="ARBA" id="ARBA00009677"/>
    </source>
</evidence>
<comment type="caution">
    <text evidence="8">The sequence shown here is derived from an EMBL/GenBank/DDBJ whole genome shotgun (WGS) entry which is preliminary data.</text>
</comment>
<dbReference type="PANTHER" id="PTHR30435">
    <property type="entry name" value="FLAGELLAR PROTEIN"/>
    <property type="match status" value="1"/>
</dbReference>
<dbReference type="InterPro" id="IPR006300">
    <property type="entry name" value="FlgB"/>
</dbReference>
<evidence type="ECO:0000256" key="1">
    <source>
        <dbReference type="ARBA" id="ARBA00004117"/>
    </source>
</evidence>
<evidence type="ECO:0000313" key="9">
    <source>
        <dbReference type="Proteomes" id="UP000037854"/>
    </source>
</evidence>
<dbReference type="Pfam" id="PF00460">
    <property type="entry name" value="Flg_bb_rod"/>
    <property type="match status" value="1"/>
</dbReference>
<dbReference type="PANTHER" id="PTHR30435:SF12">
    <property type="entry name" value="FLAGELLAR BASAL BODY ROD PROTEIN FLGB"/>
    <property type="match status" value="1"/>
</dbReference>
<accession>A0ABR5MLK5</accession>
<sequence>MDLFGSTIRTLENSLDYASTKNRVISNNIANVDTPNYKAKDVVFKNILDDAIQSNLEAKKTNDKHLSFHSESNSTYRVITKNNTIYNHNGNNVDIDKQMSDLAKNQIYYNSLVDRMNGKFNSIRTVVRGGN</sequence>
<keyword evidence="9" id="KW-1185">Reference proteome</keyword>
<dbReference type="InterPro" id="IPR001444">
    <property type="entry name" value="Flag_bb_rod_N"/>
</dbReference>